<accession>A0ABT2EGF9</accession>
<reference evidence="1" key="1">
    <citation type="submission" date="2021-11" db="EMBL/GenBank/DDBJ databases">
        <title>Halomonas sp., isolated from a coastal aquaculture zone in Dongshan Bay.</title>
        <authorList>
            <person name="Lin W."/>
        </authorList>
    </citation>
    <scope>NUCLEOTIDE SEQUENCE</scope>
    <source>
        <strain evidence="1">Yzlin-01</strain>
    </source>
</reference>
<protein>
    <submittedName>
        <fullName evidence="1">DUF2835 domain-containing protein</fullName>
    </submittedName>
</protein>
<dbReference type="EMBL" id="JAJISC010000006">
    <property type="protein sequence ID" value="MCS2610443.1"/>
    <property type="molecule type" value="Genomic_DNA"/>
</dbReference>
<comment type="caution">
    <text evidence="1">The sequence shown here is derived from an EMBL/GenBank/DDBJ whole genome shotgun (WGS) entry which is preliminary data.</text>
</comment>
<proteinExistence type="predicted"/>
<dbReference type="InterPro" id="IPR021363">
    <property type="entry name" value="DUF2835"/>
</dbReference>
<evidence type="ECO:0000313" key="2">
    <source>
        <dbReference type="Proteomes" id="UP001165542"/>
    </source>
</evidence>
<organism evidence="1 2">
    <name type="scientific">Halomonas dongshanensis</name>
    <dbReference type="NCBI Taxonomy" id="2890835"/>
    <lineage>
        <taxon>Bacteria</taxon>
        <taxon>Pseudomonadati</taxon>
        <taxon>Pseudomonadota</taxon>
        <taxon>Gammaproteobacteria</taxon>
        <taxon>Oceanospirillales</taxon>
        <taxon>Halomonadaceae</taxon>
        <taxon>Halomonas</taxon>
    </lineage>
</organism>
<evidence type="ECO:0000313" key="1">
    <source>
        <dbReference type="EMBL" id="MCS2610443.1"/>
    </source>
</evidence>
<name>A0ABT2EGF9_9GAMM</name>
<sequence length="74" mass="8330">MPHIDIVLQLDRATCLAYYAGRFDNVRARSVEGRWVHFPATALRHIVGPDGINGVFRLCFSEAGKFQSITRLPT</sequence>
<dbReference type="RefSeq" id="WP_259036933.1">
    <property type="nucleotide sequence ID" value="NZ_JAJISC010000006.1"/>
</dbReference>
<keyword evidence="2" id="KW-1185">Reference proteome</keyword>
<dbReference type="Pfam" id="PF11197">
    <property type="entry name" value="DUF2835"/>
    <property type="match status" value="1"/>
</dbReference>
<dbReference type="Proteomes" id="UP001165542">
    <property type="component" value="Unassembled WGS sequence"/>
</dbReference>
<gene>
    <name evidence="1" type="ORF">LLY24_14070</name>
</gene>